<dbReference type="RefSeq" id="WP_006502336.1">
    <property type="nucleotide sequence ID" value="NZ_BAGZ01000005.1"/>
</dbReference>
<reference evidence="2 3" key="1">
    <citation type="submission" date="2012-08" db="EMBL/GenBank/DDBJ databases">
        <title>Whole genome shotgun sequence of Austwickia chelonae NBRC 105200.</title>
        <authorList>
            <person name="Yoshida I."/>
            <person name="Hosoyama A."/>
            <person name="Tsuchikane K."/>
            <person name="Katsumata H."/>
            <person name="Ando Y."/>
            <person name="Ohji S."/>
            <person name="Hamada M."/>
            <person name="Tamura T."/>
            <person name="Yamazoe A."/>
            <person name="Yamazaki S."/>
            <person name="Fujita N."/>
        </authorList>
    </citation>
    <scope>NUCLEOTIDE SEQUENCE [LARGE SCALE GENOMIC DNA]</scope>
    <source>
        <strain evidence="2 3">NBRC 105200</strain>
    </source>
</reference>
<dbReference type="SUPFAM" id="SSF53474">
    <property type="entry name" value="alpha/beta-Hydrolases"/>
    <property type="match status" value="1"/>
</dbReference>
<evidence type="ECO:0000313" key="3">
    <source>
        <dbReference type="Proteomes" id="UP000008495"/>
    </source>
</evidence>
<dbReference type="Gene3D" id="3.40.50.1820">
    <property type="entry name" value="alpha/beta hydrolase"/>
    <property type="match status" value="1"/>
</dbReference>
<accession>K6VLJ4</accession>
<dbReference type="AlphaFoldDB" id="K6VLJ4"/>
<dbReference type="InterPro" id="IPR029058">
    <property type="entry name" value="AB_hydrolase_fold"/>
</dbReference>
<feature type="domain" description="Dienelactone hydrolase" evidence="1">
    <location>
        <begin position="4"/>
        <end position="191"/>
    </location>
</feature>
<evidence type="ECO:0000313" key="2">
    <source>
        <dbReference type="EMBL" id="GAB77584.1"/>
    </source>
</evidence>
<dbReference type="PANTHER" id="PTHR46623">
    <property type="entry name" value="CARBOXYMETHYLENEBUTENOLIDASE-RELATED"/>
    <property type="match status" value="1"/>
</dbReference>
<comment type="caution">
    <text evidence="2">The sequence shown here is derived from an EMBL/GenBank/DDBJ whole genome shotgun (WGS) entry which is preliminary data.</text>
</comment>
<dbReference type="EMBL" id="BAGZ01000005">
    <property type="protein sequence ID" value="GAB77584.1"/>
    <property type="molecule type" value="Genomic_DNA"/>
</dbReference>
<sequence length="203" mass="22269">MAEVVIFHSALGRRPGVFDAARRLRDQGHTVHTPDLYEGVSFDGGPGGYDAGVLRMEEIGWTTIVDRAWSCVEELPGELVYLGFSMGAGIAQELAIHRPGARGAVLIGGGGAYDDEPWPLGVPVDAHHMVDDPWVDEFAPVRLARLAARAGSCSSVYLYPGDQHLFTDPDLPEEYDHGLTELVWRRVMRFLIRLEAGYIPSRG</sequence>
<keyword evidence="3" id="KW-1185">Reference proteome</keyword>
<dbReference type="PANTHER" id="PTHR46623:SF6">
    <property type="entry name" value="ALPHA_BETA-HYDROLASES SUPERFAMILY PROTEIN"/>
    <property type="match status" value="1"/>
</dbReference>
<dbReference type="Proteomes" id="UP000008495">
    <property type="component" value="Unassembled WGS sequence"/>
</dbReference>
<gene>
    <name evidence="2" type="ORF">AUCHE_05_04970</name>
</gene>
<protein>
    <recommendedName>
        <fullName evidence="1">Dienelactone hydrolase domain-containing protein</fullName>
    </recommendedName>
</protein>
<dbReference type="InterPro" id="IPR051049">
    <property type="entry name" value="Dienelactone_hydrolase-like"/>
</dbReference>
<dbReference type="eggNOG" id="COG0412">
    <property type="taxonomic scope" value="Bacteria"/>
</dbReference>
<dbReference type="Pfam" id="PF01738">
    <property type="entry name" value="DLH"/>
    <property type="match status" value="1"/>
</dbReference>
<dbReference type="GO" id="GO:0016787">
    <property type="term" value="F:hydrolase activity"/>
    <property type="evidence" value="ECO:0007669"/>
    <property type="project" value="InterPro"/>
</dbReference>
<dbReference type="STRING" id="100225.SAMN05421595_1422"/>
<evidence type="ECO:0000259" key="1">
    <source>
        <dbReference type="Pfam" id="PF01738"/>
    </source>
</evidence>
<proteinExistence type="predicted"/>
<dbReference type="InterPro" id="IPR002925">
    <property type="entry name" value="Dienelactn_hydro"/>
</dbReference>
<name>K6VLJ4_9MICO</name>
<organism evidence="2 3">
    <name type="scientific">Austwickia chelonae NBRC 105200</name>
    <dbReference type="NCBI Taxonomy" id="1184607"/>
    <lineage>
        <taxon>Bacteria</taxon>
        <taxon>Bacillati</taxon>
        <taxon>Actinomycetota</taxon>
        <taxon>Actinomycetes</taxon>
        <taxon>Micrococcales</taxon>
        <taxon>Dermatophilaceae</taxon>
        <taxon>Austwickia</taxon>
    </lineage>
</organism>